<feature type="region of interest" description="Disordered" evidence="1">
    <location>
        <begin position="51"/>
        <end position="89"/>
    </location>
</feature>
<reference evidence="2 3" key="1">
    <citation type="journal article" date="2019" name="Commun. Biol.">
        <title>The bagworm genome reveals a unique fibroin gene that provides high tensile strength.</title>
        <authorList>
            <person name="Kono N."/>
            <person name="Nakamura H."/>
            <person name="Ohtoshi R."/>
            <person name="Tomita M."/>
            <person name="Numata K."/>
            <person name="Arakawa K."/>
        </authorList>
    </citation>
    <scope>NUCLEOTIDE SEQUENCE [LARGE SCALE GENOMIC DNA]</scope>
</reference>
<sequence>MFYADRTIETLHNDNEWIEINYGFGFNAKETVSRVRDDRNTIEDPCRLAKNGQKSRVNSETTNDLEPGITRVAGPRGQTSSRALTARAR</sequence>
<evidence type="ECO:0000313" key="2">
    <source>
        <dbReference type="EMBL" id="GBP90678.1"/>
    </source>
</evidence>
<dbReference type="Proteomes" id="UP000299102">
    <property type="component" value="Unassembled WGS sequence"/>
</dbReference>
<proteinExistence type="predicted"/>
<evidence type="ECO:0000313" key="3">
    <source>
        <dbReference type="Proteomes" id="UP000299102"/>
    </source>
</evidence>
<accession>A0A4C1ZSN0</accession>
<dbReference type="AlphaFoldDB" id="A0A4C1ZSN0"/>
<dbReference type="EMBL" id="BGZK01002102">
    <property type="protein sequence ID" value="GBP90678.1"/>
    <property type="molecule type" value="Genomic_DNA"/>
</dbReference>
<evidence type="ECO:0000256" key="1">
    <source>
        <dbReference type="SAM" id="MobiDB-lite"/>
    </source>
</evidence>
<name>A0A4C1ZSN0_EUMVA</name>
<feature type="compositionally biased region" description="Polar residues" evidence="1">
    <location>
        <begin position="52"/>
        <end position="64"/>
    </location>
</feature>
<gene>
    <name evidence="2" type="ORF">EVAR_51401_1</name>
</gene>
<comment type="caution">
    <text evidence="2">The sequence shown here is derived from an EMBL/GenBank/DDBJ whole genome shotgun (WGS) entry which is preliminary data.</text>
</comment>
<protein>
    <submittedName>
        <fullName evidence="2">Uncharacterized protein</fullName>
    </submittedName>
</protein>
<keyword evidence="3" id="KW-1185">Reference proteome</keyword>
<organism evidence="2 3">
    <name type="scientific">Eumeta variegata</name>
    <name type="common">Bagworm moth</name>
    <name type="synonym">Eumeta japonica</name>
    <dbReference type="NCBI Taxonomy" id="151549"/>
    <lineage>
        <taxon>Eukaryota</taxon>
        <taxon>Metazoa</taxon>
        <taxon>Ecdysozoa</taxon>
        <taxon>Arthropoda</taxon>
        <taxon>Hexapoda</taxon>
        <taxon>Insecta</taxon>
        <taxon>Pterygota</taxon>
        <taxon>Neoptera</taxon>
        <taxon>Endopterygota</taxon>
        <taxon>Lepidoptera</taxon>
        <taxon>Glossata</taxon>
        <taxon>Ditrysia</taxon>
        <taxon>Tineoidea</taxon>
        <taxon>Psychidae</taxon>
        <taxon>Oiketicinae</taxon>
        <taxon>Eumeta</taxon>
    </lineage>
</organism>